<dbReference type="EMBL" id="CAJOBA010059054">
    <property type="protein sequence ID" value="CAF4312989.1"/>
    <property type="molecule type" value="Genomic_DNA"/>
</dbReference>
<accession>A0A816ACL8</accession>
<dbReference type="AlphaFoldDB" id="A0A816ACL8"/>
<sequence>RIKEIFLVMKNEDENEPVTHYDMELAKKELLQICQRFIESEKPDLNKQQILSKNEENILRAYNQQKQALENFQKYYIKQHEDNAKSM</sequence>
<evidence type="ECO:0000313" key="5">
    <source>
        <dbReference type="Proteomes" id="UP000663829"/>
    </source>
</evidence>
<gene>
    <name evidence="2" type="ORF">GPM918_LOCUS42085</name>
    <name evidence="1" type="ORF">OVA965_LOCUS38027</name>
    <name evidence="4" type="ORF">SRO942_LOCUS43261</name>
    <name evidence="3" type="ORF">TMI583_LOCUS39165</name>
</gene>
<evidence type="ECO:0000313" key="3">
    <source>
        <dbReference type="EMBL" id="CAF4312989.1"/>
    </source>
</evidence>
<protein>
    <submittedName>
        <fullName evidence="2">Uncharacterized protein</fullName>
    </submittedName>
</protein>
<reference evidence="2" key="1">
    <citation type="submission" date="2021-02" db="EMBL/GenBank/DDBJ databases">
        <authorList>
            <person name="Nowell W R."/>
        </authorList>
    </citation>
    <scope>NUCLEOTIDE SEQUENCE</scope>
</reference>
<dbReference type="Proteomes" id="UP000682733">
    <property type="component" value="Unassembled WGS sequence"/>
</dbReference>
<feature type="non-terminal residue" evidence="2">
    <location>
        <position position="87"/>
    </location>
</feature>
<evidence type="ECO:0000313" key="2">
    <source>
        <dbReference type="EMBL" id="CAF1595907.1"/>
    </source>
</evidence>
<keyword evidence="5" id="KW-1185">Reference proteome</keyword>
<proteinExistence type="predicted"/>
<dbReference type="Proteomes" id="UP000663829">
    <property type="component" value="Unassembled WGS sequence"/>
</dbReference>
<dbReference type="Proteomes" id="UP000677228">
    <property type="component" value="Unassembled WGS sequence"/>
</dbReference>
<dbReference type="EMBL" id="CAJOBC010100984">
    <property type="protein sequence ID" value="CAF4470638.1"/>
    <property type="molecule type" value="Genomic_DNA"/>
</dbReference>
<name>A0A816ACL8_9BILA</name>
<organism evidence="2 5">
    <name type="scientific">Didymodactylos carnosus</name>
    <dbReference type="NCBI Taxonomy" id="1234261"/>
    <lineage>
        <taxon>Eukaryota</taxon>
        <taxon>Metazoa</taxon>
        <taxon>Spiralia</taxon>
        <taxon>Gnathifera</taxon>
        <taxon>Rotifera</taxon>
        <taxon>Eurotatoria</taxon>
        <taxon>Bdelloidea</taxon>
        <taxon>Philodinida</taxon>
        <taxon>Philodinidae</taxon>
        <taxon>Didymodactylos</taxon>
    </lineage>
</organism>
<comment type="caution">
    <text evidence="2">The sequence shown here is derived from an EMBL/GenBank/DDBJ whole genome shotgun (WGS) entry which is preliminary data.</text>
</comment>
<dbReference type="EMBL" id="CAJNOQ010034697">
    <property type="protein sequence ID" value="CAF1595907.1"/>
    <property type="molecule type" value="Genomic_DNA"/>
</dbReference>
<feature type="non-terminal residue" evidence="2">
    <location>
        <position position="1"/>
    </location>
</feature>
<evidence type="ECO:0000313" key="1">
    <source>
        <dbReference type="EMBL" id="CAF1526214.1"/>
    </source>
</evidence>
<evidence type="ECO:0000313" key="4">
    <source>
        <dbReference type="EMBL" id="CAF4470638.1"/>
    </source>
</evidence>
<dbReference type="Proteomes" id="UP000681722">
    <property type="component" value="Unassembled WGS sequence"/>
</dbReference>
<dbReference type="EMBL" id="CAJNOK010036875">
    <property type="protein sequence ID" value="CAF1526214.1"/>
    <property type="molecule type" value="Genomic_DNA"/>
</dbReference>